<evidence type="ECO:0000256" key="3">
    <source>
        <dbReference type="ARBA" id="ARBA00022676"/>
    </source>
</evidence>
<evidence type="ECO:0000256" key="8">
    <source>
        <dbReference type="SAM" id="Phobius"/>
    </source>
</evidence>
<keyword evidence="11" id="KW-1185">Reference proteome</keyword>
<dbReference type="AlphaFoldDB" id="A0A1T2LBM5"/>
<evidence type="ECO:0000256" key="7">
    <source>
        <dbReference type="ARBA" id="ARBA00023136"/>
    </source>
</evidence>
<keyword evidence="3" id="KW-0328">Glycosyltransferase</keyword>
<keyword evidence="2" id="KW-1003">Cell membrane</keyword>
<feature type="transmembrane region" description="Helical" evidence="8">
    <location>
        <begin position="105"/>
        <end position="123"/>
    </location>
</feature>
<feature type="transmembrane region" description="Helical" evidence="8">
    <location>
        <begin position="7"/>
        <end position="29"/>
    </location>
</feature>
<feature type="transmembrane region" description="Helical" evidence="8">
    <location>
        <begin position="242"/>
        <end position="265"/>
    </location>
</feature>
<evidence type="ECO:0000313" key="10">
    <source>
        <dbReference type="EMBL" id="OOZ42491.1"/>
    </source>
</evidence>
<accession>A0A1T2LBM5</accession>
<dbReference type="Proteomes" id="UP000190198">
    <property type="component" value="Unassembled WGS sequence"/>
</dbReference>
<reference evidence="10 11" key="1">
    <citation type="submission" date="2016-11" db="EMBL/GenBank/DDBJ databases">
        <title>Mixed transmission modes and dynamic genome evolution in an obligate animal-bacterial symbiosis.</title>
        <authorList>
            <person name="Russell S.L."/>
            <person name="Corbett-Detig R.B."/>
            <person name="Cavanaugh C.M."/>
        </authorList>
    </citation>
    <scope>NUCLEOTIDE SEQUENCE [LARGE SCALE GENOMIC DNA]</scope>
    <source>
        <strain evidence="10">Sp-SM6</strain>
    </source>
</reference>
<dbReference type="InterPro" id="IPR050297">
    <property type="entry name" value="LipidA_mod_glycosyltrf_83"/>
</dbReference>
<feature type="transmembrane region" description="Helical" evidence="8">
    <location>
        <begin position="192"/>
        <end position="213"/>
    </location>
</feature>
<proteinExistence type="predicted"/>
<evidence type="ECO:0000256" key="5">
    <source>
        <dbReference type="ARBA" id="ARBA00022692"/>
    </source>
</evidence>
<evidence type="ECO:0000256" key="6">
    <source>
        <dbReference type="ARBA" id="ARBA00022989"/>
    </source>
</evidence>
<dbReference type="EMBL" id="MPRK01000032">
    <property type="protein sequence ID" value="OOZ42491.1"/>
    <property type="molecule type" value="Genomic_DNA"/>
</dbReference>
<feature type="transmembrane region" description="Helical" evidence="8">
    <location>
        <begin position="327"/>
        <end position="345"/>
    </location>
</feature>
<keyword evidence="7 8" id="KW-0472">Membrane</keyword>
<comment type="caution">
    <text evidence="10">The sequence shown here is derived from an EMBL/GenBank/DDBJ whole genome shotgun (WGS) entry which is preliminary data.</text>
</comment>
<dbReference type="RefSeq" id="WP_078476368.1">
    <property type="nucleotide sequence ID" value="NZ_MPRK01000032.1"/>
</dbReference>
<feature type="domain" description="Glycosyltransferase RgtA/B/C/D-like" evidence="9">
    <location>
        <begin position="53"/>
        <end position="213"/>
    </location>
</feature>
<dbReference type="OrthoDB" id="5837519at2"/>
<evidence type="ECO:0000259" key="9">
    <source>
        <dbReference type="Pfam" id="PF13231"/>
    </source>
</evidence>
<evidence type="ECO:0000256" key="1">
    <source>
        <dbReference type="ARBA" id="ARBA00004651"/>
    </source>
</evidence>
<feature type="transmembrane region" description="Helical" evidence="8">
    <location>
        <begin position="152"/>
        <end position="180"/>
    </location>
</feature>
<evidence type="ECO:0000313" key="11">
    <source>
        <dbReference type="Proteomes" id="UP000190198"/>
    </source>
</evidence>
<feature type="transmembrane region" description="Helical" evidence="8">
    <location>
        <begin position="277"/>
        <end position="297"/>
    </location>
</feature>
<dbReference type="Pfam" id="PF13231">
    <property type="entry name" value="PMT_2"/>
    <property type="match status" value="1"/>
</dbReference>
<dbReference type="GO" id="GO:0016763">
    <property type="term" value="F:pentosyltransferase activity"/>
    <property type="evidence" value="ECO:0007669"/>
    <property type="project" value="TreeGrafter"/>
</dbReference>
<name>A0A1T2LBM5_9GAMM</name>
<dbReference type="GO" id="GO:0009103">
    <property type="term" value="P:lipopolysaccharide biosynthetic process"/>
    <property type="evidence" value="ECO:0007669"/>
    <property type="project" value="UniProtKB-ARBA"/>
</dbReference>
<sequence length="486" mass="54874">MTTEKNSLAWLLIFLIAITAYRVLILVNYDLTLYIDEAYYWVWAQSLDWGYYSKPPVIAALISAVTSVCGDSETCIRSIGILFYPLTALGIYATGRELAGGRVGLWAALLFFTMPAISLSSFVASTDVPLLLCWSWALYLFIKALRDNSWGWWIALGLVGGIGMLSKYNFAIFFISGLLLMGVAKQYRHNLLSIRPWVTVLIAFLLFFPNLVWNFNNDFPTITHTTEISGVLDKSLFHWDELTGFLISQFVVMGVISFACYVAVLTRSGWWSSGDRLSMLIMSLPFLLIISSVALFGRANENWASPTYIAGVLLVAWWLHEKQAKQVLLVAIATNLVLMIGLAHFDSIKTLAGIEHSDNNDPFKRLRGWQEFTEQVDSRIHDPSVIVVSPSRSLLSYYLYETKQPIEKVASWNPRNTVSHHFDLVTELQPGSQQTYLLLDVNNNACLQQSFEQLQTDEPIVVTIHKDYEIRASVIHASGFRGYQCQ</sequence>
<gene>
    <name evidence="10" type="ORF">BOW52_02940</name>
</gene>
<feature type="transmembrane region" description="Helical" evidence="8">
    <location>
        <begin position="75"/>
        <end position="93"/>
    </location>
</feature>
<keyword evidence="5 8" id="KW-0812">Transmembrane</keyword>
<evidence type="ECO:0000256" key="2">
    <source>
        <dbReference type="ARBA" id="ARBA00022475"/>
    </source>
</evidence>
<dbReference type="InterPro" id="IPR038731">
    <property type="entry name" value="RgtA/B/C-like"/>
</dbReference>
<organism evidence="10 11">
    <name type="scientific">Solemya elarraichensis gill symbiont</name>
    <dbReference type="NCBI Taxonomy" id="1918949"/>
    <lineage>
        <taxon>Bacteria</taxon>
        <taxon>Pseudomonadati</taxon>
        <taxon>Pseudomonadota</taxon>
        <taxon>Gammaproteobacteria</taxon>
        <taxon>sulfur-oxidizing symbionts</taxon>
    </lineage>
</organism>
<dbReference type="PANTHER" id="PTHR33908">
    <property type="entry name" value="MANNOSYLTRANSFERASE YKCB-RELATED"/>
    <property type="match status" value="1"/>
</dbReference>
<keyword evidence="6 8" id="KW-1133">Transmembrane helix</keyword>
<feature type="transmembrane region" description="Helical" evidence="8">
    <location>
        <begin position="303"/>
        <end position="320"/>
    </location>
</feature>
<evidence type="ECO:0000256" key="4">
    <source>
        <dbReference type="ARBA" id="ARBA00022679"/>
    </source>
</evidence>
<dbReference type="GO" id="GO:0005886">
    <property type="term" value="C:plasma membrane"/>
    <property type="evidence" value="ECO:0007669"/>
    <property type="project" value="UniProtKB-SubCell"/>
</dbReference>
<protein>
    <recommendedName>
        <fullName evidence="9">Glycosyltransferase RgtA/B/C/D-like domain-containing protein</fullName>
    </recommendedName>
</protein>
<dbReference type="PANTHER" id="PTHR33908:SF11">
    <property type="entry name" value="MEMBRANE PROTEIN"/>
    <property type="match status" value="1"/>
</dbReference>
<comment type="subcellular location">
    <subcellularLocation>
        <location evidence="1">Cell membrane</location>
        <topology evidence="1">Multi-pass membrane protein</topology>
    </subcellularLocation>
</comment>
<keyword evidence="4" id="KW-0808">Transferase</keyword>